<evidence type="ECO:0000313" key="3">
    <source>
        <dbReference type="EMBL" id="CAD7623089.1"/>
    </source>
</evidence>
<dbReference type="Proteomes" id="UP000759131">
    <property type="component" value="Unassembled WGS sequence"/>
</dbReference>
<feature type="region of interest" description="Disordered" evidence="1">
    <location>
        <begin position="335"/>
        <end position="360"/>
    </location>
</feature>
<dbReference type="PROSITE" id="PS51221">
    <property type="entry name" value="TTL"/>
    <property type="match status" value="1"/>
</dbReference>
<evidence type="ECO:0000256" key="1">
    <source>
        <dbReference type="SAM" id="MobiDB-lite"/>
    </source>
</evidence>
<protein>
    <recommendedName>
        <fullName evidence="2">Tubulin--tyrosine ligase-like protein 12 SET-like domain-containing protein</fullName>
    </recommendedName>
</protein>
<name>A0A7R9KHV2_9ACAR</name>
<gene>
    <name evidence="3" type="ORF">OSB1V03_LOCUS3549</name>
</gene>
<dbReference type="PANTHER" id="PTHR46088">
    <property type="entry name" value="TUBULIN--TYROSINE LIGASE-LIKE PROTEIN 12"/>
    <property type="match status" value="1"/>
</dbReference>
<dbReference type="InterPro" id="IPR004344">
    <property type="entry name" value="TTL/TTLL_fam"/>
</dbReference>
<dbReference type="InterPro" id="IPR046341">
    <property type="entry name" value="SET_dom_sf"/>
</dbReference>
<dbReference type="AlphaFoldDB" id="A0A7R9KHV2"/>
<feature type="compositionally biased region" description="Polar residues" evidence="1">
    <location>
        <begin position="70"/>
        <end position="83"/>
    </location>
</feature>
<feature type="compositionally biased region" description="Polar residues" evidence="1">
    <location>
        <begin position="344"/>
        <end position="357"/>
    </location>
</feature>
<dbReference type="PANTHER" id="PTHR46088:SF1">
    <property type="entry name" value="TUBULIN--TYROSINE LIGASE-LIKE PROTEIN 12"/>
    <property type="match status" value="1"/>
</dbReference>
<feature type="domain" description="Tubulin--tyrosine ligase-like protein 12 SET-like" evidence="2">
    <location>
        <begin position="366"/>
        <end position="514"/>
    </location>
</feature>
<dbReference type="Pfam" id="PF03133">
    <property type="entry name" value="TTL"/>
    <property type="match status" value="1"/>
</dbReference>
<feature type="domain" description="Tubulin--tyrosine ligase-like protein 12 SET-like" evidence="2">
    <location>
        <begin position="92"/>
        <end position="249"/>
    </location>
</feature>
<dbReference type="Pfam" id="PF25556">
    <property type="entry name" value="SET_TTL"/>
    <property type="match status" value="2"/>
</dbReference>
<dbReference type="InterPro" id="IPR027749">
    <property type="entry name" value="TTLL12"/>
</dbReference>
<evidence type="ECO:0000313" key="4">
    <source>
        <dbReference type="Proteomes" id="UP000759131"/>
    </source>
</evidence>
<dbReference type="SUPFAM" id="SSF82199">
    <property type="entry name" value="SET domain"/>
    <property type="match status" value="1"/>
</dbReference>
<dbReference type="InterPro" id="IPR057954">
    <property type="entry name" value="SET_TTL12"/>
</dbReference>
<sequence length="1118" mass="130613">MNGQSVLSYEDFVSLHSNQLQASEVPQIFWPKLYDKLLADSLDSGLDFRIDAIVYNEDDDEDVDDVPHRNGSSDPQPNDTINIDANRRVSDTQRSYRVVCIKEEGIDVLSDTTCDAIYLIDHMITYRCDQIHDILLQTNGLIERLSDLFELKFDDIEDRELMARTIAKELWKWNQCYSIESSEVENSLPVWYLMDEFGSRIQHSTDPNFRCVPFYFIPRGIAYSLLFPIKSVSFGEEVTRNYIEGSLNDEFTENRDLLSTALMHPWIGCDLSEVDANQTEPNIAFIRRGRVEESYASEVPQTFWPKLYDKLLADSLDSGLDFRIDAIVYNEEDDEDVDDVPHMNGSSDPQSNDTINIDENRRVSDTQRSYRVVCIKEEGIDVLSDTTCDAIYLIDHMITYRCDQIHDILLQTNGLIDRLSDLFELKFDDIEDRELMARTVAKELWKWNQCYSIESSEVENSLPVWYLMDEFGSRIQHSTDPNFRCVPFYFIPRGIAYSLLFPIKSVSFGEEVTRIAYSLLFPIKSVSFGEEVTRNYIEGSLNDEFTENRDLLSTALMHPWIGCDLSEVDANQTEPNIAFIRRGRVEESYVSMDSTYYPELPQNRKIKVYSHYKYINEYLSHESFEITDSTAEADILWLSSHFKEFKELLDEKPNVFINQGIAYSLLFPIKSVSFGEEVTRNYIEGSLNDEFTENRDLLSTALMHPWIGCDLSEVDANQTEPNIAFIRRGRVEESYVSMDSTYYPKLPQNRKMKVYSHYKYINEYLSHESFEITDSTAEADILWLSSHFKEFKELFDEKPNVFINQFPFEHIITVKDLFAIVCRRKNSTHSVDENSLSTRPEWLATTYNLQTEIVKFVAYFQKRAKRGLDNHWICKPWNLARSLDTQITDSLDCIIRLRNTVPKVVCKYITEPVLFRRNELNGALVKFDIRYIVLLRSVSPLEVYVYKYFWLRFSNKAFSLDNFDDYEKHFTVMNYKTGLEGEPTPDNQQNDIQFKQMFCSDFIDQFNEQYGPDYCWTDVERDIYKTLKEVFECATSRPPPHGIGHNLQSRALYGVDVMLKWQTNSQTEAKRIQPVVLEMNWAPDCERACLYYNHFYNDIFSTLFLNDFDPNANNVILL</sequence>
<accession>A0A7R9KHV2</accession>
<dbReference type="Gene3D" id="3.30.470.20">
    <property type="entry name" value="ATP-grasp fold, B domain"/>
    <property type="match status" value="1"/>
</dbReference>
<dbReference type="GO" id="GO:0005737">
    <property type="term" value="C:cytoplasm"/>
    <property type="evidence" value="ECO:0007669"/>
    <property type="project" value="TreeGrafter"/>
</dbReference>
<keyword evidence="4" id="KW-1185">Reference proteome</keyword>
<organism evidence="3">
    <name type="scientific">Medioppia subpectinata</name>
    <dbReference type="NCBI Taxonomy" id="1979941"/>
    <lineage>
        <taxon>Eukaryota</taxon>
        <taxon>Metazoa</taxon>
        <taxon>Ecdysozoa</taxon>
        <taxon>Arthropoda</taxon>
        <taxon>Chelicerata</taxon>
        <taxon>Arachnida</taxon>
        <taxon>Acari</taxon>
        <taxon>Acariformes</taxon>
        <taxon>Sarcoptiformes</taxon>
        <taxon>Oribatida</taxon>
        <taxon>Brachypylina</taxon>
        <taxon>Oppioidea</taxon>
        <taxon>Oppiidae</taxon>
        <taxon>Medioppia</taxon>
    </lineage>
</organism>
<proteinExistence type="predicted"/>
<dbReference type="EMBL" id="CAJPIZ010001460">
    <property type="protein sequence ID" value="CAG2103519.1"/>
    <property type="molecule type" value="Genomic_DNA"/>
</dbReference>
<dbReference type="OrthoDB" id="60477at2759"/>
<feature type="region of interest" description="Disordered" evidence="1">
    <location>
        <begin position="60"/>
        <end position="83"/>
    </location>
</feature>
<evidence type="ECO:0000259" key="2">
    <source>
        <dbReference type="Pfam" id="PF25556"/>
    </source>
</evidence>
<dbReference type="EMBL" id="OC856035">
    <property type="protein sequence ID" value="CAD7623089.1"/>
    <property type="molecule type" value="Genomic_DNA"/>
</dbReference>
<reference evidence="3" key="1">
    <citation type="submission" date="2020-11" db="EMBL/GenBank/DDBJ databases">
        <authorList>
            <person name="Tran Van P."/>
        </authorList>
    </citation>
    <scope>NUCLEOTIDE SEQUENCE</scope>
</reference>